<feature type="compositionally biased region" description="Polar residues" evidence="4">
    <location>
        <begin position="9"/>
        <end position="23"/>
    </location>
</feature>
<keyword evidence="6" id="KW-1185">Reference proteome</keyword>
<dbReference type="GO" id="GO:0003700">
    <property type="term" value="F:DNA-binding transcription factor activity"/>
    <property type="evidence" value="ECO:0000318"/>
    <property type="project" value="GO_Central"/>
</dbReference>
<evidence type="ECO:0000313" key="6">
    <source>
        <dbReference type="Proteomes" id="UP000005239"/>
    </source>
</evidence>
<dbReference type="PANTHER" id="PTHR46011">
    <property type="entry name" value="NUCLEAR HORMONE RECEPTOR FAMILY MEMBER NHR-86-RELATED"/>
    <property type="match status" value="1"/>
</dbReference>
<evidence type="ECO:0000313" key="5">
    <source>
        <dbReference type="EnsemblMetazoa" id="PPA04373.1"/>
    </source>
</evidence>
<keyword evidence="1" id="KW-0805">Transcription regulation</keyword>
<name>A0A2A6D2J3_PRIPA</name>
<evidence type="ECO:0000256" key="1">
    <source>
        <dbReference type="ARBA" id="ARBA00023015"/>
    </source>
</evidence>
<dbReference type="Proteomes" id="UP000005239">
    <property type="component" value="Unassembled WGS sequence"/>
</dbReference>
<feature type="compositionally biased region" description="Polar residues" evidence="4">
    <location>
        <begin position="35"/>
        <end position="44"/>
    </location>
</feature>
<accession>A0A8R1Y605</accession>
<reference evidence="6" key="1">
    <citation type="journal article" date="2008" name="Nat. Genet.">
        <title>The Pristionchus pacificus genome provides a unique perspective on nematode lifestyle and parasitism.</title>
        <authorList>
            <person name="Dieterich C."/>
            <person name="Clifton S.W."/>
            <person name="Schuster L.N."/>
            <person name="Chinwalla A."/>
            <person name="Delehaunty K."/>
            <person name="Dinkelacker I."/>
            <person name="Fulton L."/>
            <person name="Fulton R."/>
            <person name="Godfrey J."/>
            <person name="Minx P."/>
            <person name="Mitreva M."/>
            <person name="Roeseler W."/>
            <person name="Tian H."/>
            <person name="Witte H."/>
            <person name="Yang S.P."/>
            <person name="Wilson R.K."/>
            <person name="Sommer R.J."/>
        </authorList>
    </citation>
    <scope>NUCLEOTIDE SEQUENCE [LARGE SCALE GENOMIC DNA]</scope>
    <source>
        <strain evidence="6">PS312</strain>
    </source>
</reference>
<organism evidence="5 6">
    <name type="scientific">Pristionchus pacificus</name>
    <name type="common">Parasitic nematode worm</name>
    <dbReference type="NCBI Taxonomy" id="54126"/>
    <lineage>
        <taxon>Eukaryota</taxon>
        <taxon>Metazoa</taxon>
        <taxon>Ecdysozoa</taxon>
        <taxon>Nematoda</taxon>
        <taxon>Chromadorea</taxon>
        <taxon>Rhabditida</taxon>
        <taxon>Rhabditina</taxon>
        <taxon>Diplogasteromorpha</taxon>
        <taxon>Diplogasteroidea</taxon>
        <taxon>Neodiplogasteridae</taxon>
        <taxon>Pristionchus</taxon>
    </lineage>
</organism>
<feature type="region of interest" description="Disordered" evidence="4">
    <location>
        <begin position="1"/>
        <end position="44"/>
    </location>
</feature>
<dbReference type="PANTHER" id="PTHR46011:SF6">
    <property type="entry name" value="HIGH ZINC ACTIVATED NUCLEAR RECEPTOR PROTEIN"/>
    <property type="match status" value="1"/>
</dbReference>
<dbReference type="EnsemblMetazoa" id="PPA04373.1">
    <property type="protein sequence ID" value="PPA04373.1"/>
    <property type="gene ID" value="WBGene00093927"/>
</dbReference>
<evidence type="ECO:0000256" key="4">
    <source>
        <dbReference type="SAM" id="MobiDB-lite"/>
    </source>
</evidence>
<evidence type="ECO:0000256" key="3">
    <source>
        <dbReference type="ARBA" id="ARBA00023170"/>
    </source>
</evidence>
<protein>
    <submittedName>
        <fullName evidence="5">Uncharacterized protein</fullName>
    </submittedName>
</protein>
<reference evidence="5" key="2">
    <citation type="submission" date="2022-06" db="UniProtKB">
        <authorList>
            <consortium name="EnsemblMetazoa"/>
        </authorList>
    </citation>
    <scope>IDENTIFICATION</scope>
    <source>
        <strain evidence="5">PS312</strain>
    </source>
</reference>
<sequence length="217" mass="24272">MPARKAEGTKSSATCFGNESGKSSAEIDKDILLPSSAQSEPSNISAIGSNIGTIDDQPTTFIDHNSYFDCYDSHTDTPLLDTMKRAYSTLCLVRKSCEINGLKQQEMHAQLRNEKMTLRPAKYSDIVPYSKILFVGVMDFAKSAFSDFIQMPSETRHSLVQSNFQLMQTLDGSYRALHNFPNDDTIMASYTTFLKNGVLEEFFCGCPQEFKSEGMFE</sequence>
<keyword evidence="3" id="KW-0675">Receptor</keyword>
<proteinExistence type="predicted"/>
<dbReference type="GO" id="GO:0005634">
    <property type="term" value="C:nucleus"/>
    <property type="evidence" value="ECO:0000318"/>
    <property type="project" value="GO_Central"/>
</dbReference>
<dbReference type="SUPFAM" id="SSF48508">
    <property type="entry name" value="Nuclear receptor ligand-binding domain"/>
    <property type="match status" value="1"/>
</dbReference>
<gene>
    <name evidence="5" type="primary">WBGene00093927</name>
</gene>
<keyword evidence="2" id="KW-0804">Transcription</keyword>
<evidence type="ECO:0000256" key="2">
    <source>
        <dbReference type="ARBA" id="ARBA00023163"/>
    </source>
</evidence>
<dbReference type="AlphaFoldDB" id="A0A2A6D2J3"/>
<dbReference type="InterPro" id="IPR035500">
    <property type="entry name" value="NHR-like_dom_sf"/>
</dbReference>
<accession>A0A2A6D2J3</accession>